<gene>
    <name evidence="1" type="ORF">NMK71_04705</name>
</gene>
<sequence length="782" mass="91495">MKNEFDSGTFQIRTSFRHLKNLFEEQKESTNSIQRLQAEWALKVFEEHPALVEGFDNMEDLSRHQEPINELMSFLFQESLTSNEIKSALNPLSSQSFYDSQRMLNLKQDSVDGIHLDFLHIYEESTNFLNLMPYSIILNKYYKYQIDFNRPITVPVELKNGDRKVFRITYNGDFISIQPNENAIEITEEILDKLLNNTHDRELWDYYFPKESWRVEGFGLLTMVDVTLDDQINGFKEHLIGSTGDFTYQTMQDYVRKILNIPDLYIGTTMLENELLVPGYDGGFPTIMLSNEESCEFDKLGCKMVKEQLLKHQEIFIIPNIELYAAEHPENRLRQNMLKNGLKSLALIPLVIDGRVQSIIEIGGYEKNQINEISIVKIDDILPFVKSYAKRSLHGIKDKVNAIIQEECTSIHPAVKWKFEEEAYRFLAEQQGGKNPIFQEIVFEKVYPLYGQIDIVGSSAARNEAIQHDLKALLKESVLILEEVTVNKNMPFYEQLLHEAKRNLSLVENAIYTNTEQIISNFFEMRILPVLKYFAEYTQESKRAEKFLNSLDENQTIYHARKQYDATIDAINQGLAQFLDEKQDEAQAIFPHYFQKYKTDGVEHDLYVGPSINKDHRFHESALYNLRMWQMQIMCEMEARYYAMQENYPINLKVASLIFAYDSPMSIRYRIDEKKFDVDGAYNVRYEMIKKRIDKAHIKNTNERLTQPNKLVVVYSNSNIEREYMSYFKFLQAKGYVGPNLEIVELEDLQDAVGLKAIRADINLNLKEEEEFYSLEQVKVKP</sequence>
<organism evidence="1 2">
    <name type="scientific">Profundicola chukchiensis</name>
    <dbReference type="NCBI Taxonomy" id="2961959"/>
    <lineage>
        <taxon>Bacteria</taxon>
        <taxon>Pseudomonadati</taxon>
        <taxon>Bacteroidota</taxon>
        <taxon>Flavobacteriia</taxon>
        <taxon>Flavobacteriales</taxon>
        <taxon>Weeksellaceae</taxon>
        <taxon>Profundicola</taxon>
    </lineage>
</organism>
<dbReference type="AlphaFoldDB" id="A0A9X4RVF3"/>
<proteinExistence type="predicted"/>
<evidence type="ECO:0000313" key="2">
    <source>
        <dbReference type="Proteomes" id="UP001152599"/>
    </source>
</evidence>
<comment type="caution">
    <text evidence="1">The sequence shown here is derived from an EMBL/GenBank/DDBJ whole genome shotgun (WGS) entry which is preliminary data.</text>
</comment>
<protein>
    <recommendedName>
        <fullName evidence="3">GAF domain-containing protein</fullName>
    </recommendedName>
</protein>
<evidence type="ECO:0008006" key="3">
    <source>
        <dbReference type="Google" id="ProtNLM"/>
    </source>
</evidence>
<dbReference type="RefSeq" id="WP_304420272.1">
    <property type="nucleotide sequence ID" value="NZ_JANCMU010000002.1"/>
</dbReference>
<accession>A0A9X4RVF3</accession>
<dbReference type="Proteomes" id="UP001152599">
    <property type="component" value="Unassembled WGS sequence"/>
</dbReference>
<name>A0A9X4RVF3_9FLAO</name>
<dbReference type="EMBL" id="JANCMU010000002">
    <property type="protein sequence ID" value="MDG4945705.1"/>
    <property type="molecule type" value="Genomic_DNA"/>
</dbReference>
<evidence type="ECO:0000313" key="1">
    <source>
        <dbReference type="EMBL" id="MDG4945705.1"/>
    </source>
</evidence>
<reference evidence="1" key="1">
    <citation type="submission" date="2022-07" db="EMBL/GenBank/DDBJ databases">
        <title>Description and genome-wide analysis of Profundicola chukchiensis gen. nov., sp. nov., marine bacteria isolated from bottom sediments of the Chukchi Sea.</title>
        <authorList>
            <person name="Romanenko L."/>
            <person name="Otstavnykh N."/>
            <person name="Kurilenko V."/>
            <person name="Eremeev V."/>
            <person name="Velansky P."/>
            <person name="Mikhailov V."/>
            <person name="Isaeva M."/>
        </authorList>
    </citation>
    <scope>NUCLEOTIDE SEQUENCE</scope>
    <source>
        <strain evidence="1">KMM 9713</strain>
    </source>
</reference>
<keyword evidence="2" id="KW-1185">Reference proteome</keyword>